<feature type="region of interest" description="Disordered" evidence="8">
    <location>
        <begin position="524"/>
        <end position="574"/>
    </location>
</feature>
<feature type="compositionally biased region" description="Basic and acidic residues" evidence="8">
    <location>
        <begin position="393"/>
        <end position="404"/>
    </location>
</feature>
<feature type="compositionally biased region" description="Polar residues" evidence="8">
    <location>
        <begin position="714"/>
        <end position="728"/>
    </location>
</feature>
<evidence type="ECO:0000256" key="7">
    <source>
        <dbReference type="ARBA" id="ARBA00023242"/>
    </source>
</evidence>
<evidence type="ECO:0000256" key="3">
    <source>
        <dbReference type="ARBA" id="ARBA00023015"/>
    </source>
</evidence>
<dbReference type="PANTHER" id="PTHR11492">
    <property type="entry name" value="NUCLEAR FACTOR I"/>
    <property type="match status" value="1"/>
</dbReference>
<dbReference type="GO" id="GO:0000981">
    <property type="term" value="F:DNA-binding transcription factor activity, RNA polymerase II-specific"/>
    <property type="evidence" value="ECO:0007669"/>
    <property type="project" value="TreeGrafter"/>
</dbReference>
<evidence type="ECO:0000259" key="9">
    <source>
        <dbReference type="PROSITE" id="PS51080"/>
    </source>
</evidence>
<dbReference type="OrthoDB" id="10055441at2759"/>
<dbReference type="EMBL" id="MTYJ01000317">
    <property type="protein sequence ID" value="OWA53377.1"/>
    <property type="molecule type" value="Genomic_DNA"/>
</dbReference>
<proteinExistence type="predicted"/>
<evidence type="ECO:0000256" key="8">
    <source>
        <dbReference type="SAM" id="MobiDB-lite"/>
    </source>
</evidence>
<accession>A0A9X6RMW5</accession>
<keyword evidence="3" id="KW-0805">Transcription regulation</keyword>
<feature type="region of interest" description="Disordered" evidence="8">
    <location>
        <begin position="1"/>
        <end position="21"/>
    </location>
</feature>
<evidence type="ECO:0000313" key="10">
    <source>
        <dbReference type="EMBL" id="OWA53377.1"/>
    </source>
</evidence>
<dbReference type="PANTHER" id="PTHR11492:SF8">
    <property type="entry name" value="NUCLEAR FACTOR I, ISOFORM B"/>
    <property type="match status" value="1"/>
</dbReference>
<evidence type="ECO:0000256" key="2">
    <source>
        <dbReference type="ARBA" id="ARBA00022705"/>
    </source>
</evidence>
<evidence type="ECO:0000256" key="4">
    <source>
        <dbReference type="ARBA" id="ARBA00023125"/>
    </source>
</evidence>
<dbReference type="InterPro" id="IPR000647">
    <property type="entry name" value="CTF/NFI"/>
</dbReference>
<dbReference type="GO" id="GO:0006260">
    <property type="term" value="P:DNA replication"/>
    <property type="evidence" value="ECO:0007669"/>
    <property type="project" value="UniProtKB-KW"/>
</dbReference>
<feature type="region of interest" description="Disordered" evidence="8">
    <location>
        <begin position="303"/>
        <end position="344"/>
    </location>
</feature>
<comment type="caution">
    <text evidence="10">The sequence shown here is derived from an EMBL/GenBank/DDBJ whole genome shotgun (WGS) entry which is preliminary data.</text>
</comment>
<gene>
    <name evidence="10" type="ORF">BV898_17810</name>
</gene>
<feature type="compositionally biased region" description="Polar residues" evidence="8">
    <location>
        <begin position="318"/>
        <end position="327"/>
    </location>
</feature>
<dbReference type="Pfam" id="PF10524">
    <property type="entry name" value="NfI_DNAbd_pre-N"/>
    <property type="match status" value="1"/>
</dbReference>
<dbReference type="Pfam" id="PF03165">
    <property type="entry name" value="MH1"/>
    <property type="match status" value="1"/>
</dbReference>
<dbReference type="InterPro" id="IPR020604">
    <property type="entry name" value="CTF/NFI_DNA-bd-dom"/>
</dbReference>
<feature type="compositionally biased region" description="Polar residues" evidence="8">
    <location>
        <begin position="375"/>
        <end position="387"/>
    </location>
</feature>
<organism evidence="10 11">
    <name type="scientific">Hypsibius exemplaris</name>
    <name type="common">Freshwater tardigrade</name>
    <dbReference type="NCBI Taxonomy" id="2072580"/>
    <lineage>
        <taxon>Eukaryota</taxon>
        <taxon>Metazoa</taxon>
        <taxon>Ecdysozoa</taxon>
        <taxon>Tardigrada</taxon>
        <taxon>Eutardigrada</taxon>
        <taxon>Parachela</taxon>
        <taxon>Hypsibioidea</taxon>
        <taxon>Hypsibiidae</taxon>
        <taxon>Hypsibius</taxon>
    </lineage>
</organism>
<dbReference type="GO" id="GO:0045893">
    <property type="term" value="P:positive regulation of DNA-templated transcription"/>
    <property type="evidence" value="ECO:0007669"/>
    <property type="project" value="UniProtKB-ARBA"/>
</dbReference>
<dbReference type="AlphaFoldDB" id="A0A9X6RMW5"/>
<dbReference type="InterPro" id="IPR019548">
    <property type="entry name" value="CTF/NFI_DNA-bd_N"/>
</dbReference>
<evidence type="ECO:0000256" key="1">
    <source>
        <dbReference type="ARBA" id="ARBA00004123"/>
    </source>
</evidence>
<keyword evidence="5" id="KW-0010">Activator</keyword>
<protein>
    <submittedName>
        <fullName evidence="10">Nuclear factor 1 C-type</fullName>
    </submittedName>
</protein>
<keyword evidence="4" id="KW-0238">DNA-binding</keyword>
<feature type="compositionally biased region" description="Polar residues" evidence="8">
    <location>
        <begin position="524"/>
        <end position="535"/>
    </location>
</feature>
<dbReference type="SMART" id="SM00523">
    <property type="entry name" value="DWA"/>
    <property type="match status" value="1"/>
</dbReference>
<keyword evidence="11" id="KW-1185">Reference proteome</keyword>
<dbReference type="PROSITE" id="PS51080">
    <property type="entry name" value="CTF_NFI_2"/>
    <property type="match status" value="1"/>
</dbReference>
<feature type="domain" description="CTF/NF-I" evidence="9">
    <location>
        <begin position="25"/>
        <end position="218"/>
    </location>
</feature>
<feature type="compositionally biased region" description="Polar residues" evidence="8">
    <location>
        <begin position="408"/>
        <end position="418"/>
    </location>
</feature>
<dbReference type="Proteomes" id="UP000192578">
    <property type="component" value="Unassembled WGS sequence"/>
</dbReference>
<dbReference type="GO" id="GO:0000978">
    <property type="term" value="F:RNA polymerase II cis-regulatory region sequence-specific DNA binding"/>
    <property type="evidence" value="ECO:0007669"/>
    <property type="project" value="TreeGrafter"/>
</dbReference>
<feature type="region of interest" description="Disordered" evidence="8">
    <location>
        <begin position="356"/>
        <end position="425"/>
    </location>
</feature>
<evidence type="ECO:0000256" key="5">
    <source>
        <dbReference type="ARBA" id="ARBA00023159"/>
    </source>
</evidence>
<sequence length="728" mass="79764">MQDLDSDEHNTNMDLQNLMHGGGHHHGELHISPDDFHPFIEALLPLVKSFAYTWFNLQAAKRKYCKKHEKRMSLEEEQRCKEDYQNEKPEVKQKWASRLLGKLRKDIMQDYREDFVFSITGKKQPSCVLSNPDQKGKMRRIDCLRQADKVWRLDLVMVILFRAVPLESTDSERLERSPDCQNPALCVSPHHINVTVRELDLYLANFVFQPSVDMGGRPGTHESDEADGGRNQSPILPFSESVRVNGVFGAKELATLTRVPICTEDMCIGDGSSSLMHAGKNDMNASASSATHYKYATQYSVPAPARRSSSYHGPIKRLSSNNEGSSINRDERYTSQPSHYKKRRPSEIVEVAHNHNHSHHHGNNGGGEFFPHHPSSVTSPPRGSNGNLGPWNDSDRRMEIKEEGGVSPTDSLINSPPGQTHDMRPATTANAYANAYPPPILSDLHKCFQHFMPSIDMSGPFFYPLSQKYADGGGGHSNSHNDTLSEFAVARDADQAVNDVQQRSPDSTSSSHLKLPQLYAPSSLGGSYSNGSPRNRSGCHGMSEVSDTESMISGGNGSANGYEDNPSSSGEPSGRSFFGLTSFDSSCLSRTMIGNHGYTLVSRSDPTFAQFPAAPYLPFPGVNANLPTMSGMMSPANLFASPVGTPRGTPRGTPVSRWNGGTVLPEDDYSSFMTSLHVMAGSVNSEDGLPMSYSIQDDPHRSFFTGQIGGSHESIGNSGSDHSSGTPP</sequence>
<feature type="region of interest" description="Disordered" evidence="8">
    <location>
        <begin position="214"/>
        <end position="233"/>
    </location>
</feature>
<evidence type="ECO:0000313" key="11">
    <source>
        <dbReference type="Proteomes" id="UP000192578"/>
    </source>
</evidence>
<reference evidence="11" key="1">
    <citation type="submission" date="2017-01" db="EMBL/GenBank/DDBJ databases">
        <title>Comparative genomics of anhydrobiosis in the tardigrade Hypsibius dujardini.</title>
        <authorList>
            <person name="Yoshida Y."/>
            <person name="Koutsovoulos G."/>
            <person name="Laetsch D."/>
            <person name="Stevens L."/>
            <person name="Kumar S."/>
            <person name="Horikawa D."/>
            <person name="Ishino K."/>
            <person name="Komine S."/>
            <person name="Tomita M."/>
            <person name="Blaxter M."/>
            <person name="Arakawa K."/>
        </authorList>
    </citation>
    <scope>NUCLEOTIDE SEQUENCE [LARGE SCALE GENOMIC DNA]</scope>
    <source>
        <strain evidence="11">Z151</strain>
    </source>
</reference>
<name>A0A9X6RMW5_HYPEX</name>
<feature type="region of interest" description="Disordered" evidence="8">
    <location>
        <begin position="704"/>
        <end position="728"/>
    </location>
</feature>
<keyword evidence="7" id="KW-0539">Nucleus</keyword>
<evidence type="ECO:0000256" key="6">
    <source>
        <dbReference type="ARBA" id="ARBA00023163"/>
    </source>
</evidence>
<dbReference type="GO" id="GO:0005634">
    <property type="term" value="C:nucleus"/>
    <property type="evidence" value="ECO:0007669"/>
    <property type="project" value="UniProtKB-SubCell"/>
</dbReference>
<keyword evidence="6" id="KW-0804">Transcription</keyword>
<keyword evidence="2" id="KW-0235">DNA replication</keyword>
<dbReference type="InterPro" id="IPR003619">
    <property type="entry name" value="MAD_homology1_Dwarfin-type"/>
</dbReference>
<comment type="subcellular location">
    <subcellularLocation>
        <location evidence="1">Nucleus</location>
    </subcellularLocation>
</comment>